<dbReference type="InterPro" id="IPR035938">
    <property type="entry name" value="Hemerythrin-like_sf"/>
</dbReference>
<evidence type="ECO:0000256" key="2">
    <source>
        <dbReference type="ARBA" id="ARBA00022723"/>
    </source>
</evidence>
<organism evidence="4 5">
    <name type="scientific">Streblomastix strix</name>
    <dbReference type="NCBI Taxonomy" id="222440"/>
    <lineage>
        <taxon>Eukaryota</taxon>
        <taxon>Metamonada</taxon>
        <taxon>Preaxostyla</taxon>
        <taxon>Oxymonadida</taxon>
        <taxon>Streblomastigidae</taxon>
        <taxon>Streblomastix</taxon>
    </lineage>
</organism>
<dbReference type="SUPFAM" id="SSF47188">
    <property type="entry name" value="Hemerythrin-like"/>
    <property type="match status" value="1"/>
</dbReference>
<evidence type="ECO:0000256" key="1">
    <source>
        <dbReference type="ARBA" id="ARBA00010587"/>
    </source>
</evidence>
<evidence type="ECO:0000313" key="4">
    <source>
        <dbReference type="EMBL" id="KAA6389019.1"/>
    </source>
</evidence>
<dbReference type="AlphaFoldDB" id="A0A5J4W3C2"/>
<dbReference type="Proteomes" id="UP000324800">
    <property type="component" value="Unassembled WGS sequence"/>
</dbReference>
<evidence type="ECO:0000313" key="5">
    <source>
        <dbReference type="Proteomes" id="UP000324800"/>
    </source>
</evidence>
<dbReference type="EMBL" id="SNRW01003746">
    <property type="protein sequence ID" value="KAA6389019.1"/>
    <property type="molecule type" value="Genomic_DNA"/>
</dbReference>
<dbReference type="GO" id="GO:0046872">
    <property type="term" value="F:metal ion binding"/>
    <property type="evidence" value="ECO:0007669"/>
    <property type="project" value="UniProtKB-KW"/>
</dbReference>
<evidence type="ECO:0000256" key="3">
    <source>
        <dbReference type="ARBA" id="ARBA00023004"/>
    </source>
</evidence>
<reference evidence="4 5" key="1">
    <citation type="submission" date="2019-03" db="EMBL/GenBank/DDBJ databases">
        <title>Single cell metagenomics reveals metabolic interactions within the superorganism composed of flagellate Streblomastix strix and complex community of Bacteroidetes bacteria on its surface.</title>
        <authorList>
            <person name="Treitli S.C."/>
            <person name="Kolisko M."/>
            <person name="Husnik F."/>
            <person name="Keeling P."/>
            <person name="Hampl V."/>
        </authorList>
    </citation>
    <scope>NUCLEOTIDE SEQUENCE [LARGE SCALE GENOMIC DNA]</scope>
    <source>
        <strain evidence="4">ST1C</strain>
    </source>
</reference>
<keyword evidence="3" id="KW-0408">Iron</keyword>
<accession>A0A5J4W3C2</accession>
<comment type="similarity">
    <text evidence="1">Belongs to the hemerythrin family.</text>
</comment>
<proteinExistence type="inferred from homology"/>
<keyword evidence="2" id="KW-0479">Metal-binding</keyword>
<name>A0A5J4W3C2_9EUKA</name>
<comment type="caution">
    <text evidence="4">The sequence shown here is derived from an EMBL/GenBank/DDBJ whole genome shotgun (WGS) entry which is preliminary data.</text>
</comment>
<protein>
    <submittedName>
        <fullName evidence="4">Uncharacterized protein</fullName>
    </submittedName>
</protein>
<gene>
    <name evidence="4" type="ORF">EZS28_015457</name>
</gene>
<sequence length="274" mass="31161">MKELDPATDAAERTGMGASAWKEEYTCDCVRFDKEHQIVLLYLAVVCGCIDKTMNVKDKFAELKQIVDHETKAKIEEAEKICLAKDKEDDLFEMNNNMKNKNAEKENTDELKAHGRCIIHLLHMLVKALFATFNDEEQNIIKYQIAGSHKKQHEVSHAVFMRKVQAEILLISSAGRSGKPIATTHAATLMQIFSAWMVEHATKIDRELSAHLIGKAPQSELEKEIYLGDMGKKIVTLKVPHSFKSFLVSDNASIQDRNMYEKMKKLLKLQEAKQ</sequence>
<dbReference type="Gene3D" id="1.20.120.50">
    <property type="entry name" value="Hemerythrin-like"/>
    <property type="match status" value="1"/>
</dbReference>